<name>R7ZL30_9BACT</name>
<dbReference type="Pfam" id="PF07719">
    <property type="entry name" value="TPR_2"/>
    <property type="match status" value="1"/>
</dbReference>
<dbReference type="InterPro" id="IPR019734">
    <property type="entry name" value="TPR_rpt"/>
</dbReference>
<evidence type="ECO:0000313" key="4">
    <source>
        <dbReference type="EMBL" id="EON74811.1"/>
    </source>
</evidence>
<dbReference type="InterPro" id="IPR013105">
    <property type="entry name" value="TPR_2"/>
</dbReference>
<evidence type="ECO:0000256" key="1">
    <source>
        <dbReference type="ARBA" id="ARBA00022737"/>
    </source>
</evidence>
<keyword evidence="5" id="KW-1185">Reference proteome</keyword>
<dbReference type="STRING" id="1232681.ADIS_4712"/>
<evidence type="ECO:0000256" key="2">
    <source>
        <dbReference type="ARBA" id="ARBA00022803"/>
    </source>
</evidence>
<feature type="repeat" description="TPR" evidence="3">
    <location>
        <begin position="120"/>
        <end position="153"/>
    </location>
</feature>
<dbReference type="RefSeq" id="WP_010856823.1">
    <property type="nucleotide sequence ID" value="NZ_AQHR01000120.1"/>
</dbReference>
<gene>
    <name evidence="4" type="ORF">ADIS_4712</name>
</gene>
<dbReference type="Proteomes" id="UP000013909">
    <property type="component" value="Unassembled WGS sequence"/>
</dbReference>
<dbReference type="SMART" id="SM00028">
    <property type="entry name" value="TPR"/>
    <property type="match status" value="5"/>
</dbReference>
<dbReference type="InterPro" id="IPR051012">
    <property type="entry name" value="CellSynth/LPSAsmb/PSIAsmb"/>
</dbReference>
<dbReference type="SUPFAM" id="SSF81901">
    <property type="entry name" value="HCP-like"/>
    <property type="match status" value="1"/>
</dbReference>
<feature type="repeat" description="TPR" evidence="3">
    <location>
        <begin position="86"/>
        <end position="119"/>
    </location>
</feature>
<keyword evidence="2 3" id="KW-0802">TPR repeat</keyword>
<evidence type="ECO:0000256" key="3">
    <source>
        <dbReference type="PROSITE-ProRule" id="PRU00339"/>
    </source>
</evidence>
<dbReference type="Gene3D" id="1.25.40.10">
    <property type="entry name" value="Tetratricopeptide repeat domain"/>
    <property type="match status" value="2"/>
</dbReference>
<sequence>MKIFHLGFLACIFLLGGCIGQFQRGEAYFKNQEYEKAIAEFDRVLFVSITDVKSLHLRARAYEELEDYQKAKEDYRMILKYQPTYAQAYAGLGKIAWKEDNLPEAEKLLLKAAMHDPEDYDILVLLGRTMIKNQRFKSAEEFLQLAIEREPERPQPYFYLGIARGYQGDGLGVVTALNAYLNLESDNISAHYNRGFALMKLGYSDWAIEDFDEVLKRKPDHYDAMARRGICLLEDNPTQGMRDIRKAAQNGNPLAKSIVNQFGTNRGTGMN</sequence>
<dbReference type="PATRIC" id="fig|1288963.3.peg.4702"/>
<keyword evidence="1" id="KW-0677">Repeat</keyword>
<accession>R7ZL30</accession>
<feature type="repeat" description="TPR" evidence="3">
    <location>
        <begin position="188"/>
        <end position="221"/>
    </location>
</feature>
<dbReference type="PROSITE" id="PS51257">
    <property type="entry name" value="PROKAR_LIPOPROTEIN"/>
    <property type="match status" value="1"/>
</dbReference>
<feature type="repeat" description="TPR" evidence="3">
    <location>
        <begin position="52"/>
        <end position="85"/>
    </location>
</feature>
<dbReference type="PANTHER" id="PTHR45586:SF1">
    <property type="entry name" value="LIPOPOLYSACCHARIDE ASSEMBLY PROTEIN B"/>
    <property type="match status" value="1"/>
</dbReference>
<dbReference type="OrthoDB" id="1253698at2"/>
<dbReference type="PANTHER" id="PTHR45586">
    <property type="entry name" value="TPR REPEAT-CONTAINING PROTEIN PA4667"/>
    <property type="match status" value="1"/>
</dbReference>
<dbReference type="EMBL" id="AQHR01000120">
    <property type="protein sequence ID" value="EON74811.1"/>
    <property type="molecule type" value="Genomic_DNA"/>
</dbReference>
<dbReference type="Pfam" id="PF14559">
    <property type="entry name" value="TPR_19"/>
    <property type="match status" value="1"/>
</dbReference>
<comment type="caution">
    <text evidence="4">The sequence shown here is derived from an EMBL/GenBank/DDBJ whole genome shotgun (WGS) entry which is preliminary data.</text>
</comment>
<dbReference type="PROSITE" id="PS50005">
    <property type="entry name" value="TPR"/>
    <property type="match status" value="4"/>
</dbReference>
<protein>
    <submittedName>
        <fullName evidence="4">Uncharacterized protein</fullName>
    </submittedName>
</protein>
<dbReference type="Pfam" id="PF13181">
    <property type="entry name" value="TPR_8"/>
    <property type="match status" value="2"/>
</dbReference>
<dbReference type="InterPro" id="IPR011990">
    <property type="entry name" value="TPR-like_helical_dom_sf"/>
</dbReference>
<reference evidence="4 5" key="1">
    <citation type="submission" date="2013-02" db="EMBL/GenBank/DDBJ databases">
        <title>A novel strain isolated from Lonar lake, Maharashtra, India.</title>
        <authorList>
            <person name="Singh A."/>
        </authorList>
    </citation>
    <scope>NUCLEOTIDE SEQUENCE [LARGE SCALE GENOMIC DNA]</scope>
    <source>
        <strain evidence="4 5">AK24</strain>
    </source>
</reference>
<dbReference type="AlphaFoldDB" id="R7ZL30"/>
<organism evidence="4 5">
    <name type="scientific">Lunatimonas lonarensis</name>
    <dbReference type="NCBI Taxonomy" id="1232681"/>
    <lineage>
        <taxon>Bacteria</taxon>
        <taxon>Pseudomonadati</taxon>
        <taxon>Bacteroidota</taxon>
        <taxon>Cytophagia</taxon>
        <taxon>Cytophagales</taxon>
        <taxon>Cyclobacteriaceae</taxon>
    </lineage>
</organism>
<evidence type="ECO:0000313" key="5">
    <source>
        <dbReference type="Proteomes" id="UP000013909"/>
    </source>
</evidence>
<proteinExistence type="predicted"/>